<evidence type="ECO:0000256" key="2">
    <source>
        <dbReference type="SAM" id="MobiDB-lite"/>
    </source>
</evidence>
<gene>
    <name evidence="3" type="primary">rtf2</name>
    <name evidence="3" type="ORF">LPJ53_002920</name>
</gene>
<feature type="compositionally biased region" description="Basic and acidic residues" evidence="2">
    <location>
        <begin position="200"/>
        <end position="219"/>
    </location>
</feature>
<dbReference type="EMBL" id="JANBOJ010000100">
    <property type="protein sequence ID" value="KAJ1722662.1"/>
    <property type="molecule type" value="Genomic_DNA"/>
</dbReference>
<dbReference type="PANTHER" id="PTHR12775">
    <property type="entry name" value="PROTEIN C20ORF43 HOMOLOG"/>
    <property type="match status" value="1"/>
</dbReference>
<dbReference type="PANTHER" id="PTHR12775:SF0">
    <property type="entry name" value="REPLICATION TERMINATION FACTOR 2"/>
    <property type="match status" value="1"/>
</dbReference>
<proteinExistence type="inferred from homology"/>
<dbReference type="OrthoDB" id="247013at2759"/>
<reference evidence="3" key="1">
    <citation type="submission" date="2022-07" db="EMBL/GenBank/DDBJ databases">
        <title>Phylogenomic reconstructions and comparative analyses of Kickxellomycotina fungi.</title>
        <authorList>
            <person name="Reynolds N.K."/>
            <person name="Stajich J.E."/>
            <person name="Barry K."/>
            <person name="Grigoriev I.V."/>
            <person name="Crous P."/>
            <person name="Smith M.E."/>
        </authorList>
    </citation>
    <scope>NUCLEOTIDE SEQUENCE</scope>
    <source>
        <strain evidence="3">NBRC 32514</strain>
    </source>
</reference>
<organism evidence="3 4">
    <name type="scientific">Coemansia erecta</name>
    <dbReference type="NCBI Taxonomy" id="147472"/>
    <lineage>
        <taxon>Eukaryota</taxon>
        <taxon>Fungi</taxon>
        <taxon>Fungi incertae sedis</taxon>
        <taxon>Zoopagomycota</taxon>
        <taxon>Kickxellomycotina</taxon>
        <taxon>Kickxellomycetes</taxon>
        <taxon>Kickxellales</taxon>
        <taxon>Kickxellaceae</taxon>
        <taxon>Coemansia</taxon>
    </lineage>
</organism>
<feature type="compositionally biased region" description="Basic residues" evidence="2">
    <location>
        <begin position="186"/>
        <end position="199"/>
    </location>
</feature>
<name>A0A9W7Y165_9FUNG</name>
<dbReference type="Proteomes" id="UP001149813">
    <property type="component" value="Unassembled WGS sequence"/>
</dbReference>
<dbReference type="AlphaFoldDB" id="A0A9W7Y165"/>
<feature type="region of interest" description="Disordered" evidence="2">
    <location>
        <begin position="1"/>
        <end position="24"/>
    </location>
</feature>
<protein>
    <submittedName>
        <fullName evidence="3">Replication termination factor 2</fullName>
    </submittedName>
</protein>
<dbReference type="GO" id="GO:0005634">
    <property type="term" value="C:nucleus"/>
    <property type="evidence" value="ECO:0007669"/>
    <property type="project" value="TreeGrafter"/>
</dbReference>
<keyword evidence="4" id="KW-1185">Reference proteome</keyword>
<dbReference type="Pfam" id="PF04641">
    <property type="entry name" value="Rtf2"/>
    <property type="match status" value="1"/>
</dbReference>
<evidence type="ECO:0000256" key="1">
    <source>
        <dbReference type="ARBA" id="ARBA00009885"/>
    </source>
</evidence>
<sequence length="241" mass="26676">MGNDGGSIPRRSEMVREKKHAEKADPKAQLVAMYTTCALSKRQLEQPIVGDGIGRLYNREAILEYLLDSSAFGDNTSIYAHIKSIKDVRTLTLKANPLRDETKTSDEQSAARFVCPITMKEMNGNLPFEFSWPCGCVYSAQARKEMQSAGSLDTECIVCNGHVEAEDVVPINSLDPDVLDRLKGHMERRKKKSKKKAKGKSNDKRKRDDGADAATDCKGETGPVVQTTKRAKNITNVVVDQ</sequence>
<dbReference type="CDD" id="cd16653">
    <property type="entry name" value="RING-like_Rtf2"/>
    <property type="match status" value="1"/>
</dbReference>
<comment type="similarity">
    <text evidence="1">Belongs to the rtf2 family.</text>
</comment>
<feature type="compositionally biased region" description="Basic and acidic residues" evidence="2">
    <location>
        <begin position="10"/>
        <end position="24"/>
    </location>
</feature>
<comment type="caution">
    <text evidence="3">The sequence shown here is derived from an EMBL/GenBank/DDBJ whole genome shotgun (WGS) entry which is preliminary data.</text>
</comment>
<accession>A0A9W7Y165</accession>
<dbReference type="GO" id="GO:0006274">
    <property type="term" value="P:DNA replication termination"/>
    <property type="evidence" value="ECO:0007669"/>
    <property type="project" value="TreeGrafter"/>
</dbReference>
<feature type="region of interest" description="Disordered" evidence="2">
    <location>
        <begin position="182"/>
        <end position="224"/>
    </location>
</feature>
<evidence type="ECO:0000313" key="4">
    <source>
        <dbReference type="Proteomes" id="UP001149813"/>
    </source>
</evidence>
<dbReference type="InterPro" id="IPR027799">
    <property type="entry name" value="Rtf2_RING-finger"/>
</dbReference>
<evidence type="ECO:0000313" key="3">
    <source>
        <dbReference type="EMBL" id="KAJ1722662.1"/>
    </source>
</evidence>
<dbReference type="InterPro" id="IPR006735">
    <property type="entry name" value="Rtf2"/>
</dbReference>